<dbReference type="EMBL" id="SSTE01016683">
    <property type="protein sequence ID" value="KAA0041114.1"/>
    <property type="molecule type" value="Genomic_DNA"/>
</dbReference>
<feature type="compositionally biased region" description="Basic and acidic residues" evidence="1">
    <location>
        <begin position="91"/>
        <end position="101"/>
    </location>
</feature>
<comment type="caution">
    <text evidence="2">The sequence shown here is derived from an EMBL/GenBank/DDBJ whole genome shotgun (WGS) entry which is preliminary data.</text>
</comment>
<proteinExistence type="predicted"/>
<evidence type="ECO:0000256" key="1">
    <source>
        <dbReference type="SAM" id="MobiDB-lite"/>
    </source>
</evidence>
<protein>
    <submittedName>
        <fullName evidence="2">Uncharacterized protein</fullName>
    </submittedName>
</protein>
<dbReference type="AlphaFoldDB" id="A0A5A7TCC3"/>
<sequence>MFNSDKVAKIDGILPSNTEMPNQVGGSGKEKCQVVILKSGRNFTFANHKLNVEARSTSTFTIEISNSSSASNPLNFPLTNNASSLQNKKVPNKEVENTRQE</sequence>
<feature type="region of interest" description="Disordered" evidence="1">
    <location>
        <begin position="66"/>
        <end position="101"/>
    </location>
</feature>
<gene>
    <name evidence="2" type="ORF">E6C27_scaffold128G00170</name>
</gene>
<evidence type="ECO:0000313" key="3">
    <source>
        <dbReference type="Proteomes" id="UP000321393"/>
    </source>
</evidence>
<feature type="compositionally biased region" description="Polar residues" evidence="1">
    <location>
        <begin position="66"/>
        <end position="89"/>
    </location>
</feature>
<reference evidence="2 3" key="1">
    <citation type="submission" date="2019-08" db="EMBL/GenBank/DDBJ databases">
        <title>Draft genome sequences of two oriental melons (Cucumis melo L. var makuwa).</title>
        <authorList>
            <person name="Kwon S.-Y."/>
        </authorList>
    </citation>
    <scope>NUCLEOTIDE SEQUENCE [LARGE SCALE GENOMIC DNA]</scope>
    <source>
        <strain evidence="3">cv. SW 3</strain>
        <tissue evidence="2">Leaf</tissue>
    </source>
</reference>
<organism evidence="2 3">
    <name type="scientific">Cucumis melo var. makuwa</name>
    <name type="common">Oriental melon</name>
    <dbReference type="NCBI Taxonomy" id="1194695"/>
    <lineage>
        <taxon>Eukaryota</taxon>
        <taxon>Viridiplantae</taxon>
        <taxon>Streptophyta</taxon>
        <taxon>Embryophyta</taxon>
        <taxon>Tracheophyta</taxon>
        <taxon>Spermatophyta</taxon>
        <taxon>Magnoliopsida</taxon>
        <taxon>eudicotyledons</taxon>
        <taxon>Gunneridae</taxon>
        <taxon>Pentapetalae</taxon>
        <taxon>rosids</taxon>
        <taxon>fabids</taxon>
        <taxon>Cucurbitales</taxon>
        <taxon>Cucurbitaceae</taxon>
        <taxon>Benincaseae</taxon>
        <taxon>Cucumis</taxon>
    </lineage>
</organism>
<name>A0A5A7TCC3_CUCMM</name>
<accession>A0A5A7TCC3</accession>
<dbReference type="Proteomes" id="UP000321393">
    <property type="component" value="Unassembled WGS sequence"/>
</dbReference>
<evidence type="ECO:0000313" key="2">
    <source>
        <dbReference type="EMBL" id="KAA0041114.1"/>
    </source>
</evidence>